<comment type="caution">
    <text evidence="1">The sequence shown here is derived from an EMBL/GenBank/DDBJ whole genome shotgun (WGS) entry which is preliminary data.</text>
</comment>
<dbReference type="eggNOG" id="arCOG08099">
    <property type="taxonomic scope" value="Archaea"/>
</dbReference>
<keyword evidence="2" id="KW-1185">Reference proteome</keyword>
<protein>
    <recommendedName>
        <fullName evidence="3">HNH endonuclease</fullName>
    </recommendedName>
</protein>
<dbReference type="Pfam" id="PF18780">
    <property type="entry name" value="HNH_repeat"/>
    <property type="match status" value="1"/>
</dbReference>
<organism evidence="1 2">
    <name type="scientific">Halogeometricum pallidum JCM 14848</name>
    <dbReference type="NCBI Taxonomy" id="1227487"/>
    <lineage>
        <taxon>Archaea</taxon>
        <taxon>Methanobacteriati</taxon>
        <taxon>Methanobacteriota</taxon>
        <taxon>Stenosarchaea group</taxon>
        <taxon>Halobacteria</taxon>
        <taxon>Halobacteriales</taxon>
        <taxon>Haloferacaceae</taxon>
        <taxon>Halogeometricum</taxon>
    </lineage>
</organism>
<dbReference type="RefSeq" id="WP_008386369.1">
    <property type="nucleotide sequence ID" value="NZ_AOIV01000023.1"/>
</dbReference>
<dbReference type="OrthoDB" id="307841at2157"/>
<evidence type="ECO:0008006" key="3">
    <source>
        <dbReference type="Google" id="ProtNLM"/>
    </source>
</evidence>
<name>M0D6Q7_HALPD</name>
<reference evidence="1 2" key="1">
    <citation type="journal article" date="2014" name="PLoS Genet.">
        <title>Phylogenetically driven sequencing of extremely halophilic archaea reveals strategies for static and dynamic osmo-response.</title>
        <authorList>
            <person name="Becker E.A."/>
            <person name="Seitzer P.M."/>
            <person name="Tritt A."/>
            <person name="Larsen D."/>
            <person name="Krusor M."/>
            <person name="Yao A.I."/>
            <person name="Wu D."/>
            <person name="Madern D."/>
            <person name="Eisen J.A."/>
            <person name="Darling A.E."/>
            <person name="Facciotti M.T."/>
        </authorList>
    </citation>
    <scope>NUCLEOTIDE SEQUENCE [LARGE SCALE GENOMIC DNA]</scope>
    <source>
        <strain evidence="1 2">JCM 14848</strain>
    </source>
</reference>
<dbReference type="EMBL" id="AOIV01000023">
    <property type="protein sequence ID" value="ELZ31181.1"/>
    <property type="molecule type" value="Genomic_DNA"/>
</dbReference>
<gene>
    <name evidence="1" type="ORF">C474_10119</name>
</gene>
<sequence length="209" mass="23326">MASTSPADCRQALRTAANRLDESPSKAQYESLGLTPASATIIRTMGGWNAAKKAAGLETAASRGSRVHSKPDGVDISDDAWAELSVDQRWHYRHREQNATQSLDRRARLRAWIHGIKRDRGCLRCSETDPACLDFHHRDGVEKTASVSTLVSNERSRDAIRAEIRRCDVLCANCHRKEHADYRFERLGLEPSAVVAEFGRVSNERIDAD</sequence>
<evidence type="ECO:0000313" key="1">
    <source>
        <dbReference type="EMBL" id="ELZ31181.1"/>
    </source>
</evidence>
<dbReference type="AlphaFoldDB" id="M0D6Q7"/>
<dbReference type="InterPro" id="IPR041025">
    <property type="entry name" value="HNH_repeat"/>
</dbReference>
<dbReference type="InParanoid" id="M0D6Q7"/>
<accession>M0D6Q7</accession>
<proteinExistence type="predicted"/>
<dbReference type="PATRIC" id="fig|1227487.5.peg.2042"/>
<evidence type="ECO:0000313" key="2">
    <source>
        <dbReference type="Proteomes" id="UP000011513"/>
    </source>
</evidence>
<dbReference type="Proteomes" id="UP000011513">
    <property type="component" value="Unassembled WGS sequence"/>
</dbReference>